<evidence type="ECO:0000313" key="5">
    <source>
        <dbReference type="EMBL" id="MBO9204760.1"/>
    </source>
</evidence>
<dbReference type="RefSeq" id="WP_209143651.1">
    <property type="nucleotide sequence ID" value="NZ_JAGHKO010000017.1"/>
</dbReference>
<feature type="transmembrane region" description="Helical" evidence="4">
    <location>
        <begin position="363"/>
        <end position="384"/>
    </location>
</feature>
<proteinExistence type="predicted"/>
<evidence type="ECO:0000313" key="6">
    <source>
        <dbReference type="Proteomes" id="UP000677244"/>
    </source>
</evidence>
<dbReference type="Pfam" id="PF13432">
    <property type="entry name" value="TPR_16"/>
    <property type="match status" value="1"/>
</dbReference>
<dbReference type="Pfam" id="PF14559">
    <property type="entry name" value="TPR_19"/>
    <property type="match status" value="1"/>
</dbReference>
<accession>A0ABS3Z527</accession>
<dbReference type="InterPro" id="IPR051685">
    <property type="entry name" value="Ycf3/AcsC/BcsC/TPR_MFPF"/>
</dbReference>
<keyword evidence="4" id="KW-0472">Membrane</keyword>
<organism evidence="5 6">
    <name type="scientific">Niastella soli</name>
    <dbReference type="NCBI Taxonomy" id="2821487"/>
    <lineage>
        <taxon>Bacteria</taxon>
        <taxon>Pseudomonadati</taxon>
        <taxon>Bacteroidota</taxon>
        <taxon>Chitinophagia</taxon>
        <taxon>Chitinophagales</taxon>
        <taxon>Chitinophagaceae</taxon>
        <taxon>Niastella</taxon>
    </lineage>
</organism>
<feature type="transmembrane region" description="Helical" evidence="4">
    <location>
        <begin position="310"/>
        <end position="331"/>
    </location>
</feature>
<gene>
    <name evidence="5" type="ORF">J7I42_31010</name>
</gene>
<feature type="repeat" description="TPR" evidence="3">
    <location>
        <begin position="104"/>
        <end position="137"/>
    </location>
</feature>
<feature type="repeat" description="TPR" evidence="3">
    <location>
        <begin position="172"/>
        <end position="205"/>
    </location>
</feature>
<keyword evidence="1" id="KW-0677">Repeat</keyword>
<keyword evidence="6" id="KW-1185">Reference proteome</keyword>
<feature type="transmembrane region" description="Helical" evidence="4">
    <location>
        <begin position="268"/>
        <end position="289"/>
    </location>
</feature>
<keyword evidence="4" id="KW-1133">Transmembrane helix</keyword>
<evidence type="ECO:0000256" key="2">
    <source>
        <dbReference type="ARBA" id="ARBA00022803"/>
    </source>
</evidence>
<dbReference type="EMBL" id="JAGHKO010000017">
    <property type="protein sequence ID" value="MBO9204760.1"/>
    <property type="molecule type" value="Genomic_DNA"/>
</dbReference>
<evidence type="ECO:0000256" key="1">
    <source>
        <dbReference type="ARBA" id="ARBA00022737"/>
    </source>
</evidence>
<dbReference type="Proteomes" id="UP000677244">
    <property type="component" value="Unassembled WGS sequence"/>
</dbReference>
<protein>
    <submittedName>
        <fullName evidence="5">Tetratricopeptide repeat protein</fullName>
    </submittedName>
</protein>
<dbReference type="InterPro" id="IPR019734">
    <property type="entry name" value="TPR_rpt"/>
</dbReference>
<feature type="transmembrane region" description="Helical" evidence="4">
    <location>
        <begin position="337"/>
        <end position="356"/>
    </location>
</feature>
<dbReference type="InterPro" id="IPR013105">
    <property type="entry name" value="TPR_2"/>
</dbReference>
<evidence type="ECO:0000256" key="3">
    <source>
        <dbReference type="PROSITE-ProRule" id="PRU00339"/>
    </source>
</evidence>
<evidence type="ECO:0000256" key="4">
    <source>
        <dbReference type="SAM" id="Phobius"/>
    </source>
</evidence>
<dbReference type="SMART" id="SM00028">
    <property type="entry name" value="TPR"/>
    <property type="match status" value="5"/>
</dbReference>
<dbReference type="Gene3D" id="1.25.40.10">
    <property type="entry name" value="Tetratricopeptide repeat domain"/>
    <property type="match status" value="1"/>
</dbReference>
<name>A0ABS3Z527_9BACT</name>
<dbReference type="Pfam" id="PF07719">
    <property type="entry name" value="TPR_2"/>
    <property type="match status" value="1"/>
</dbReference>
<comment type="caution">
    <text evidence="5">The sequence shown here is derived from an EMBL/GenBank/DDBJ whole genome shotgun (WGS) entry which is preliminary data.</text>
</comment>
<reference evidence="5 6" key="1">
    <citation type="submission" date="2021-03" db="EMBL/GenBank/DDBJ databases">
        <title>Assistant Professor.</title>
        <authorList>
            <person name="Huq M.A."/>
        </authorList>
    </citation>
    <scope>NUCLEOTIDE SEQUENCE [LARGE SCALE GENOMIC DNA]</scope>
    <source>
        <strain evidence="5 6">MAH-29</strain>
    </source>
</reference>
<dbReference type="PANTHER" id="PTHR44943:SF8">
    <property type="entry name" value="TPR REPEAT-CONTAINING PROTEIN MJ0263"/>
    <property type="match status" value="1"/>
</dbReference>
<dbReference type="InterPro" id="IPR011990">
    <property type="entry name" value="TPR-like_helical_dom_sf"/>
</dbReference>
<feature type="transmembrane region" description="Helical" evidence="4">
    <location>
        <begin position="390"/>
        <end position="411"/>
    </location>
</feature>
<keyword evidence="2 3" id="KW-0802">TPR repeat</keyword>
<keyword evidence="4" id="KW-0812">Transmembrane</keyword>
<dbReference type="SUPFAM" id="SSF48452">
    <property type="entry name" value="TPR-like"/>
    <property type="match status" value="2"/>
</dbReference>
<dbReference type="PROSITE" id="PS50005">
    <property type="entry name" value="TPR"/>
    <property type="match status" value="2"/>
</dbReference>
<sequence>MTDYSLSKVGILIQQRKYDAAEKILRQLLAQEPTNIYYLGLLSELNLAQAKIEESESIIEDAIGLSPDTAHLYFIKSRVDIHKDKYDDGEKSIQQAISLDPYTADYFAWFANIKLARKQYDESLRLANRSLEIDPEDLLALNVRSTVLIKLNRKEESFATIEGALRNDPNNPYTHANYGWGLLEKGDHKKALKHFKEALKNDPNFDYAQRGMIEALKASNPVYRLFLKYAFWIGNMGAKYQWGILLGLWLGTQALNELASRKTGLQPVLIPVIVLLALFAFSTWIIKPVSNLFLRFNQYGKFLLDKKEKMSSNFVAVSVGVLLTGLVMLAVKGDVRYMFVAAYGLTMMVPLSVMFVPSKYNSILIYTISLAVLGASALATAYAQSPVFDTLVIVYLIAFVAFQVLINFLVIRRNNK</sequence>
<dbReference type="PANTHER" id="PTHR44943">
    <property type="entry name" value="CELLULOSE SYNTHASE OPERON PROTEIN C"/>
    <property type="match status" value="1"/>
</dbReference>